<gene>
    <name evidence="2" type="ORF">M378DRAFT_10779</name>
</gene>
<proteinExistence type="predicted"/>
<feature type="compositionally biased region" description="Low complexity" evidence="1">
    <location>
        <begin position="1"/>
        <end position="14"/>
    </location>
</feature>
<evidence type="ECO:0000313" key="2">
    <source>
        <dbReference type="EMBL" id="KIL65384.1"/>
    </source>
</evidence>
<feature type="region of interest" description="Disordered" evidence="1">
    <location>
        <begin position="1"/>
        <end position="121"/>
    </location>
</feature>
<protein>
    <submittedName>
        <fullName evidence="2">Uncharacterized protein</fullName>
    </submittedName>
</protein>
<dbReference type="EMBL" id="KN818242">
    <property type="protein sequence ID" value="KIL65384.1"/>
    <property type="molecule type" value="Genomic_DNA"/>
</dbReference>
<dbReference type="STRING" id="946122.A0A0C2TEV2"/>
<keyword evidence="3" id="KW-1185">Reference proteome</keyword>
<feature type="compositionally biased region" description="Acidic residues" evidence="1">
    <location>
        <begin position="76"/>
        <end position="99"/>
    </location>
</feature>
<evidence type="ECO:0000256" key="1">
    <source>
        <dbReference type="SAM" id="MobiDB-lite"/>
    </source>
</evidence>
<reference evidence="2 3" key="1">
    <citation type="submission" date="2014-04" db="EMBL/GenBank/DDBJ databases">
        <title>Evolutionary Origins and Diversification of the Mycorrhizal Mutualists.</title>
        <authorList>
            <consortium name="DOE Joint Genome Institute"/>
            <consortium name="Mycorrhizal Genomics Consortium"/>
            <person name="Kohler A."/>
            <person name="Kuo A."/>
            <person name="Nagy L.G."/>
            <person name="Floudas D."/>
            <person name="Copeland A."/>
            <person name="Barry K.W."/>
            <person name="Cichocki N."/>
            <person name="Veneault-Fourrey C."/>
            <person name="LaButti K."/>
            <person name="Lindquist E.A."/>
            <person name="Lipzen A."/>
            <person name="Lundell T."/>
            <person name="Morin E."/>
            <person name="Murat C."/>
            <person name="Riley R."/>
            <person name="Ohm R."/>
            <person name="Sun H."/>
            <person name="Tunlid A."/>
            <person name="Henrissat B."/>
            <person name="Grigoriev I.V."/>
            <person name="Hibbett D.S."/>
            <person name="Martin F."/>
        </authorList>
    </citation>
    <scope>NUCLEOTIDE SEQUENCE [LARGE SCALE GENOMIC DNA]</scope>
    <source>
        <strain evidence="2 3">Koide BX008</strain>
    </source>
</reference>
<dbReference type="HOGENOM" id="CLU_2037476_0_0_1"/>
<accession>A0A0C2TEV2</accession>
<feature type="compositionally biased region" description="Basic residues" evidence="1">
    <location>
        <begin position="16"/>
        <end position="37"/>
    </location>
</feature>
<sequence>MGKTAKSTKKFASSGRLKKVIKARRSQQQQHRRKQGRKRDTQVHDEVESQDAPPKRAEKAKKMTVDDLLSGKFMEADVDDMSEDEVDLEGSDEEEEGASSDEMSQIADDESFASVDELEGK</sequence>
<dbReference type="InParanoid" id="A0A0C2TEV2"/>
<dbReference type="AlphaFoldDB" id="A0A0C2TEV2"/>
<feature type="compositionally biased region" description="Basic and acidic residues" evidence="1">
    <location>
        <begin position="38"/>
        <end position="65"/>
    </location>
</feature>
<name>A0A0C2TEV2_AMAMK</name>
<evidence type="ECO:0000313" key="3">
    <source>
        <dbReference type="Proteomes" id="UP000054549"/>
    </source>
</evidence>
<dbReference type="Proteomes" id="UP000054549">
    <property type="component" value="Unassembled WGS sequence"/>
</dbReference>
<organism evidence="2 3">
    <name type="scientific">Amanita muscaria (strain Koide BX008)</name>
    <dbReference type="NCBI Taxonomy" id="946122"/>
    <lineage>
        <taxon>Eukaryota</taxon>
        <taxon>Fungi</taxon>
        <taxon>Dikarya</taxon>
        <taxon>Basidiomycota</taxon>
        <taxon>Agaricomycotina</taxon>
        <taxon>Agaricomycetes</taxon>
        <taxon>Agaricomycetidae</taxon>
        <taxon>Agaricales</taxon>
        <taxon>Pluteineae</taxon>
        <taxon>Amanitaceae</taxon>
        <taxon>Amanita</taxon>
    </lineage>
</organism>